<organism evidence="3 4">
    <name type="scientific">Bodo saltans</name>
    <name type="common">Flagellated protozoan</name>
    <dbReference type="NCBI Taxonomy" id="75058"/>
    <lineage>
        <taxon>Eukaryota</taxon>
        <taxon>Discoba</taxon>
        <taxon>Euglenozoa</taxon>
        <taxon>Kinetoplastea</taxon>
        <taxon>Metakinetoplastina</taxon>
        <taxon>Eubodonida</taxon>
        <taxon>Bodonidae</taxon>
        <taxon>Bodo</taxon>
    </lineage>
</organism>
<keyword evidence="1" id="KW-0812">Transmembrane</keyword>
<dbReference type="OMA" id="CPAYDAR"/>
<evidence type="ECO:0000313" key="3">
    <source>
        <dbReference type="EMBL" id="CUG65574.1"/>
    </source>
</evidence>
<dbReference type="PANTHER" id="PTHR43798:SF33">
    <property type="entry name" value="HYDROLASE, PUTATIVE (AFU_ORTHOLOGUE AFUA_2G14860)-RELATED"/>
    <property type="match status" value="1"/>
</dbReference>
<keyword evidence="1" id="KW-1133">Transmembrane helix</keyword>
<keyword evidence="4" id="KW-1185">Reference proteome</keyword>
<dbReference type="Pfam" id="PF00561">
    <property type="entry name" value="Abhydrolase_1"/>
    <property type="match status" value="1"/>
</dbReference>
<dbReference type="InterPro" id="IPR029058">
    <property type="entry name" value="AB_hydrolase_fold"/>
</dbReference>
<reference evidence="4" key="1">
    <citation type="submission" date="2015-09" db="EMBL/GenBank/DDBJ databases">
        <authorList>
            <consortium name="Pathogen Informatics"/>
        </authorList>
    </citation>
    <scope>NUCLEOTIDE SEQUENCE [LARGE SCALE GENOMIC DNA]</scope>
    <source>
        <strain evidence="4">Lake Konstanz</strain>
    </source>
</reference>
<dbReference type="PANTHER" id="PTHR43798">
    <property type="entry name" value="MONOACYLGLYCEROL LIPASE"/>
    <property type="match status" value="1"/>
</dbReference>
<keyword evidence="1" id="KW-0472">Membrane</keyword>
<name>A0A0S4IZN8_BODSA</name>
<dbReference type="Gene3D" id="3.40.50.1820">
    <property type="entry name" value="alpha/beta hydrolase"/>
    <property type="match status" value="1"/>
</dbReference>
<dbReference type="OrthoDB" id="6431331at2759"/>
<dbReference type="GO" id="GO:0016020">
    <property type="term" value="C:membrane"/>
    <property type="evidence" value="ECO:0007669"/>
    <property type="project" value="TreeGrafter"/>
</dbReference>
<evidence type="ECO:0000259" key="2">
    <source>
        <dbReference type="Pfam" id="PF00561"/>
    </source>
</evidence>
<proteinExistence type="predicted"/>
<dbReference type="SUPFAM" id="SSF53474">
    <property type="entry name" value="alpha/beta-Hydrolases"/>
    <property type="match status" value="1"/>
</dbReference>
<dbReference type="VEuPathDB" id="TriTrypDB:BSAL_82635"/>
<accession>A0A0S4IZN8</accession>
<feature type="domain" description="AB hydrolase-1" evidence="2">
    <location>
        <begin position="26"/>
        <end position="273"/>
    </location>
</feature>
<gene>
    <name evidence="3" type="ORF">BSAL_82635</name>
</gene>
<feature type="transmembrane region" description="Helical" evidence="1">
    <location>
        <begin position="79"/>
        <end position="102"/>
    </location>
</feature>
<dbReference type="Proteomes" id="UP000051952">
    <property type="component" value="Unassembled WGS sequence"/>
</dbReference>
<sequence length="293" mass="32548">MSHRFATVLGLEVHYKEWGVRKENEPSVVCWHGLLRTCGDFDTLARHLSESCGYHVICPDTIGRGLSEWSSKPKEEYHVYFYAALAKGLLELLGITSVFWFGTSMGGMIGYMGGAQEHLLKPYIKKLILNDIGPHLEDKAIQRILAYASKLPVVETFQALEEGVAKTYQSFGIHDAALLRSIVEGGMRRAADGGHWTRDYDVNVVDALRVGFYSGSEECTDPWALYDALSCPVLTIRGSTSDLLSEETFQEMQVRGPRSRGVVVQDVGHAPFMNTQDQIELVVSFFGAHGSQP</sequence>
<evidence type="ECO:0000256" key="1">
    <source>
        <dbReference type="SAM" id="Phobius"/>
    </source>
</evidence>
<protein>
    <recommendedName>
        <fullName evidence="2">AB hydrolase-1 domain-containing protein</fullName>
    </recommendedName>
</protein>
<dbReference type="InterPro" id="IPR050266">
    <property type="entry name" value="AB_hydrolase_sf"/>
</dbReference>
<dbReference type="AlphaFoldDB" id="A0A0S4IZN8"/>
<evidence type="ECO:0000313" key="4">
    <source>
        <dbReference type="Proteomes" id="UP000051952"/>
    </source>
</evidence>
<dbReference type="InterPro" id="IPR000073">
    <property type="entry name" value="AB_hydrolase_1"/>
</dbReference>
<dbReference type="EMBL" id="CYKH01000921">
    <property type="protein sequence ID" value="CUG65574.1"/>
    <property type="molecule type" value="Genomic_DNA"/>
</dbReference>